<proteinExistence type="predicted"/>
<dbReference type="EMBL" id="JAUSRA010000001">
    <property type="protein sequence ID" value="MDP9798293.1"/>
    <property type="molecule type" value="Genomic_DNA"/>
</dbReference>
<feature type="domain" description="HTH cro/C1-type" evidence="1">
    <location>
        <begin position="39"/>
        <end position="94"/>
    </location>
</feature>
<dbReference type="SMART" id="SM00530">
    <property type="entry name" value="HTH_XRE"/>
    <property type="match status" value="1"/>
</dbReference>
<dbReference type="Proteomes" id="UP001240984">
    <property type="component" value="Unassembled WGS sequence"/>
</dbReference>
<dbReference type="CDD" id="cd00093">
    <property type="entry name" value="HTH_XRE"/>
    <property type="match status" value="1"/>
</dbReference>
<dbReference type="SUPFAM" id="SSF47413">
    <property type="entry name" value="lambda repressor-like DNA-binding domains"/>
    <property type="match status" value="1"/>
</dbReference>
<dbReference type="RefSeq" id="WP_306836076.1">
    <property type="nucleotide sequence ID" value="NZ_JAUSRA010000001.1"/>
</dbReference>
<comment type="caution">
    <text evidence="2">The sequence shown here is derived from an EMBL/GenBank/DDBJ whole genome shotgun (WGS) entry which is preliminary data.</text>
</comment>
<accession>A0ABT9N3L1</accession>
<gene>
    <name evidence="2" type="ORF">J2S43_006805</name>
</gene>
<dbReference type="Gene3D" id="1.10.260.40">
    <property type="entry name" value="lambda repressor-like DNA-binding domains"/>
    <property type="match status" value="1"/>
</dbReference>
<name>A0ABT9N3L1_9ACTN</name>
<dbReference type="Pfam" id="PF01381">
    <property type="entry name" value="HTH_3"/>
    <property type="match status" value="1"/>
</dbReference>
<dbReference type="PROSITE" id="PS50943">
    <property type="entry name" value="HTH_CROC1"/>
    <property type="match status" value="1"/>
</dbReference>
<protein>
    <submittedName>
        <fullName evidence="2">Ribosome-binding protein aMBF1 (Putative translation factor)</fullName>
    </submittedName>
</protein>
<dbReference type="InterPro" id="IPR001387">
    <property type="entry name" value="Cro/C1-type_HTH"/>
</dbReference>
<evidence type="ECO:0000313" key="2">
    <source>
        <dbReference type="EMBL" id="MDP9798293.1"/>
    </source>
</evidence>
<evidence type="ECO:0000313" key="3">
    <source>
        <dbReference type="Proteomes" id="UP001240984"/>
    </source>
</evidence>
<evidence type="ECO:0000259" key="1">
    <source>
        <dbReference type="PROSITE" id="PS50943"/>
    </source>
</evidence>
<sequence length="106" mass="11897">MKLSEMKKLGEVIEDQRRDPEFRQEWDGLVIARQVAVVVVRYREHHGLSQRQLAEQVGMNKAAIGRLELGEHQPNFETLAKLTRTTGMTFHIDIANGAAELTGSAA</sequence>
<reference evidence="2 3" key="1">
    <citation type="submission" date="2023-07" db="EMBL/GenBank/DDBJ databases">
        <title>Sequencing the genomes of 1000 actinobacteria strains.</title>
        <authorList>
            <person name="Klenk H.-P."/>
        </authorList>
    </citation>
    <scope>NUCLEOTIDE SEQUENCE [LARGE SCALE GENOMIC DNA]</scope>
    <source>
        <strain evidence="2 3">DSM 44710</strain>
    </source>
</reference>
<dbReference type="InterPro" id="IPR010982">
    <property type="entry name" value="Lambda_DNA-bd_dom_sf"/>
</dbReference>
<keyword evidence="3" id="KW-1185">Reference proteome</keyword>
<organism evidence="2 3">
    <name type="scientific">Catenuloplanes nepalensis</name>
    <dbReference type="NCBI Taxonomy" id="587533"/>
    <lineage>
        <taxon>Bacteria</taxon>
        <taxon>Bacillati</taxon>
        <taxon>Actinomycetota</taxon>
        <taxon>Actinomycetes</taxon>
        <taxon>Micromonosporales</taxon>
        <taxon>Micromonosporaceae</taxon>
        <taxon>Catenuloplanes</taxon>
    </lineage>
</organism>